<protein>
    <submittedName>
        <fullName evidence="2">Methyltransferase type 11</fullName>
    </submittedName>
</protein>
<dbReference type="GO" id="GO:0008168">
    <property type="term" value="F:methyltransferase activity"/>
    <property type="evidence" value="ECO:0007669"/>
    <property type="project" value="UniProtKB-KW"/>
</dbReference>
<evidence type="ECO:0000259" key="1">
    <source>
        <dbReference type="Pfam" id="PF13649"/>
    </source>
</evidence>
<dbReference type="EMBL" id="JTAK01000002">
    <property type="protein sequence ID" value="KHO65451.1"/>
    <property type="molecule type" value="Genomic_DNA"/>
</dbReference>
<dbReference type="OrthoDB" id="9795085at2"/>
<keyword evidence="2" id="KW-0489">Methyltransferase</keyword>
<dbReference type="RefSeq" id="WP_039606116.1">
    <property type="nucleotide sequence ID" value="NZ_FMUP01000001.1"/>
</dbReference>
<dbReference type="CDD" id="cd02440">
    <property type="entry name" value="AdoMet_MTases"/>
    <property type="match status" value="1"/>
</dbReference>
<dbReference type="InterPro" id="IPR029063">
    <property type="entry name" value="SAM-dependent_MTases_sf"/>
</dbReference>
<evidence type="ECO:0000313" key="2">
    <source>
        <dbReference type="EMBL" id="KHO65451.1"/>
    </source>
</evidence>
<dbReference type="Proteomes" id="UP000030980">
    <property type="component" value="Unassembled WGS sequence"/>
</dbReference>
<proteinExistence type="predicted"/>
<dbReference type="PANTHER" id="PTHR43667:SF2">
    <property type="entry name" value="FATTY ACID C-METHYL TRANSFERASE"/>
    <property type="match status" value="1"/>
</dbReference>
<organism evidence="2 3">
    <name type="scientific">Pseudomonas flexibilis</name>
    <dbReference type="NCBI Taxonomy" id="706570"/>
    <lineage>
        <taxon>Bacteria</taxon>
        <taxon>Pseudomonadati</taxon>
        <taxon>Pseudomonadota</taxon>
        <taxon>Gammaproteobacteria</taxon>
        <taxon>Pseudomonadales</taxon>
        <taxon>Pseudomonadaceae</taxon>
        <taxon>Pseudomonas</taxon>
    </lineage>
</organism>
<dbReference type="InterPro" id="IPR050723">
    <property type="entry name" value="CFA/CMAS"/>
</dbReference>
<accession>A0A0B3BWM3</accession>
<sequence>MTLDDIDFATLYREHLRQAGRAPKPASDWDRRAGELNRSSQASRYASDFIGRMNLDGARTLLDIGCGPGTLALPLAARLERVYGLDFSAGMLACLAQNAQEQGLGNVQGIQRAWEEDWSDVPVCDIVVASRSGLVEDLADALDKMNRHGRLRAYMTQLVGGAFSEPEIAALLGRQPRRLPDYLYTVSLLHQRDIHPRLDYLETRNRLGGTRDFEAFAQRVAWAFGPIDADQRVELQRWYQVDPERARSGGAPMRWAFISWDIPSRR</sequence>
<dbReference type="Pfam" id="PF13649">
    <property type="entry name" value="Methyltransf_25"/>
    <property type="match status" value="1"/>
</dbReference>
<keyword evidence="3" id="KW-1185">Reference proteome</keyword>
<gene>
    <name evidence="2" type="ORF">PT85_05115</name>
</gene>
<dbReference type="STRING" id="706570.PT85_05115"/>
<dbReference type="PANTHER" id="PTHR43667">
    <property type="entry name" value="CYCLOPROPANE-FATTY-ACYL-PHOSPHOLIPID SYNTHASE"/>
    <property type="match status" value="1"/>
</dbReference>
<dbReference type="AlphaFoldDB" id="A0A0B3BWM3"/>
<keyword evidence="2" id="KW-0808">Transferase</keyword>
<dbReference type="Gene3D" id="3.40.50.150">
    <property type="entry name" value="Vaccinia Virus protein VP39"/>
    <property type="match status" value="1"/>
</dbReference>
<dbReference type="SUPFAM" id="SSF53335">
    <property type="entry name" value="S-adenosyl-L-methionine-dependent methyltransferases"/>
    <property type="match status" value="1"/>
</dbReference>
<feature type="domain" description="Methyltransferase" evidence="1">
    <location>
        <begin position="62"/>
        <end position="148"/>
    </location>
</feature>
<reference evidence="2 3" key="1">
    <citation type="submission" date="2014-11" db="EMBL/GenBank/DDBJ databases">
        <title>Genome sequence of Pseudomonas tuomuerensis JCM 14085.</title>
        <authorList>
            <person name="Shin S.-K."/>
            <person name="Yi H."/>
        </authorList>
    </citation>
    <scope>NUCLEOTIDE SEQUENCE [LARGE SCALE GENOMIC DNA]</scope>
    <source>
        <strain evidence="2 3">JCM 14085</strain>
    </source>
</reference>
<name>A0A0B3BWM3_9PSED</name>
<evidence type="ECO:0000313" key="3">
    <source>
        <dbReference type="Proteomes" id="UP000030980"/>
    </source>
</evidence>
<comment type="caution">
    <text evidence="2">The sequence shown here is derived from an EMBL/GenBank/DDBJ whole genome shotgun (WGS) entry which is preliminary data.</text>
</comment>
<dbReference type="GO" id="GO:0032259">
    <property type="term" value="P:methylation"/>
    <property type="evidence" value="ECO:0007669"/>
    <property type="project" value="UniProtKB-KW"/>
</dbReference>
<dbReference type="InterPro" id="IPR041698">
    <property type="entry name" value="Methyltransf_25"/>
</dbReference>